<organism evidence="1 2">
    <name type="scientific">Haloechinothrix alba</name>
    <dbReference type="NCBI Taxonomy" id="664784"/>
    <lineage>
        <taxon>Bacteria</taxon>
        <taxon>Bacillati</taxon>
        <taxon>Actinomycetota</taxon>
        <taxon>Actinomycetes</taxon>
        <taxon>Pseudonocardiales</taxon>
        <taxon>Pseudonocardiaceae</taxon>
        <taxon>Haloechinothrix</taxon>
    </lineage>
</organism>
<keyword evidence="2" id="KW-1185">Reference proteome</keyword>
<dbReference type="Proteomes" id="UP000198348">
    <property type="component" value="Unassembled WGS sequence"/>
</dbReference>
<gene>
    <name evidence="1" type="ORF">SAMN06265360_1151</name>
</gene>
<protein>
    <submittedName>
        <fullName evidence="1">Uncharacterized protein</fullName>
    </submittedName>
</protein>
<feature type="non-terminal residue" evidence="1">
    <location>
        <position position="1"/>
    </location>
</feature>
<reference evidence="1 2" key="1">
    <citation type="submission" date="2017-06" db="EMBL/GenBank/DDBJ databases">
        <authorList>
            <person name="Kim H.J."/>
            <person name="Triplett B.A."/>
        </authorList>
    </citation>
    <scope>NUCLEOTIDE SEQUENCE [LARGE SCALE GENOMIC DNA]</scope>
    <source>
        <strain evidence="1 2">DSM 45207</strain>
    </source>
</reference>
<dbReference type="AlphaFoldDB" id="A0A238YE92"/>
<dbReference type="EMBL" id="FZNW01000015">
    <property type="protein sequence ID" value="SNR69467.1"/>
    <property type="molecule type" value="Genomic_DNA"/>
</dbReference>
<evidence type="ECO:0000313" key="1">
    <source>
        <dbReference type="EMBL" id="SNR69467.1"/>
    </source>
</evidence>
<name>A0A238YE92_9PSEU</name>
<evidence type="ECO:0000313" key="2">
    <source>
        <dbReference type="Proteomes" id="UP000198348"/>
    </source>
</evidence>
<accession>A0A238YE92</accession>
<sequence>ISDLHRGGQRRSDGFGICAGAIPADHLHAGMLAQPGLERVSRAVGKDIDALAGLRVDGHGHVALSLTQGDIVHPDHGGHRPDRNR</sequence>
<proteinExistence type="predicted"/>